<proteinExistence type="predicted"/>
<evidence type="ECO:0000313" key="2">
    <source>
        <dbReference type="Proteomes" id="UP001272242"/>
    </source>
</evidence>
<evidence type="ECO:0000313" key="1">
    <source>
        <dbReference type="EMBL" id="MDY3558528.1"/>
    </source>
</evidence>
<organism evidence="1 2">
    <name type="scientific">Gemmata algarum</name>
    <dbReference type="NCBI Taxonomy" id="2975278"/>
    <lineage>
        <taxon>Bacteria</taxon>
        <taxon>Pseudomonadati</taxon>
        <taxon>Planctomycetota</taxon>
        <taxon>Planctomycetia</taxon>
        <taxon>Gemmatales</taxon>
        <taxon>Gemmataceae</taxon>
        <taxon>Gemmata</taxon>
    </lineage>
</organism>
<comment type="caution">
    <text evidence="1">The sequence shown here is derived from an EMBL/GenBank/DDBJ whole genome shotgun (WGS) entry which is preliminary data.</text>
</comment>
<keyword evidence="2" id="KW-1185">Reference proteome</keyword>
<reference evidence="2" key="1">
    <citation type="journal article" date="2023" name="Mar. Drugs">
        <title>Gemmata algarum, a Novel Planctomycete Isolated from an Algal Mat, Displays Antimicrobial Activity.</title>
        <authorList>
            <person name="Kumar G."/>
            <person name="Kallscheuer N."/>
            <person name="Kashif M."/>
            <person name="Ahamad S."/>
            <person name="Jagadeeshwari U."/>
            <person name="Pannikurungottu S."/>
            <person name="Haufschild T."/>
            <person name="Kabuu M."/>
            <person name="Sasikala C."/>
            <person name="Jogler C."/>
            <person name="Ramana C."/>
        </authorList>
    </citation>
    <scope>NUCLEOTIDE SEQUENCE [LARGE SCALE GENOMIC DNA]</scope>
    <source>
        <strain evidence="2">JC673</strain>
    </source>
</reference>
<accession>A0ABU5ET71</accession>
<dbReference type="Proteomes" id="UP001272242">
    <property type="component" value="Unassembled WGS sequence"/>
</dbReference>
<gene>
    <name evidence="1" type="ORF">R5W23_005648</name>
</gene>
<dbReference type="EMBL" id="JAXBLV010000034">
    <property type="protein sequence ID" value="MDY3558528.1"/>
    <property type="molecule type" value="Genomic_DNA"/>
</dbReference>
<protein>
    <submittedName>
        <fullName evidence="1">Uncharacterized protein</fullName>
    </submittedName>
</protein>
<name>A0ABU5ET71_9BACT</name>
<sequence>MWNSFGHLSRFAITLGSFWGNGDAVRVVDVYAAGRRLTCDDNHAYVPHFAGELERSVRALLDGPQYRGVGRPFPELSPADNHRRLCADAVTDNGQYLDYRFMDWGPTADNVSMHYFREGDTAFLPFSFWRANHHDPSELGQVFVAELPWRELACVLHEAAWALMWAWADRSRWPQQAEPDAARAPAADL</sequence>
<dbReference type="RefSeq" id="WP_320685433.1">
    <property type="nucleotide sequence ID" value="NZ_JAXBLV010000034.1"/>
</dbReference>